<dbReference type="EMBL" id="JAQLUK010000212">
    <property type="protein sequence ID" value="MDB2294589.1"/>
    <property type="molecule type" value="Genomic_DNA"/>
</dbReference>
<evidence type="ECO:0000259" key="1">
    <source>
        <dbReference type="PROSITE" id="PS50011"/>
    </source>
</evidence>
<feature type="domain" description="Protein kinase" evidence="1">
    <location>
        <begin position="1"/>
        <end position="106"/>
    </location>
</feature>
<keyword evidence="2" id="KW-0808">Transferase</keyword>
<dbReference type="InterPro" id="IPR000719">
    <property type="entry name" value="Prot_kinase_dom"/>
</dbReference>
<keyword evidence="2" id="KW-0418">Kinase</keyword>
<evidence type="ECO:0000313" key="2">
    <source>
        <dbReference type="EMBL" id="MDB2294589.1"/>
    </source>
</evidence>
<protein>
    <submittedName>
        <fullName evidence="2">Protein kinase</fullName>
    </submittedName>
</protein>
<dbReference type="InterPro" id="IPR011009">
    <property type="entry name" value="Kinase-like_dom_sf"/>
</dbReference>
<keyword evidence="3" id="KW-1185">Reference proteome</keyword>
<evidence type="ECO:0000313" key="3">
    <source>
        <dbReference type="Proteomes" id="UP001210528"/>
    </source>
</evidence>
<sequence length="113" mass="12657">MEGLYVRYAAPEQFEPQEFGDPDMLTDIYQVGVLLYTIFTGDAPYTGGQLATMRAVVDGEEPTAPIELREGLPAKIDSIIFKAMSREKETRYRTIGVLANELHTLRETVSARD</sequence>
<dbReference type="InterPro" id="IPR001245">
    <property type="entry name" value="Ser-Thr/Tyr_kinase_cat_dom"/>
</dbReference>
<gene>
    <name evidence="2" type="ORF">PM085_20540</name>
</gene>
<dbReference type="Proteomes" id="UP001210528">
    <property type="component" value="Unassembled WGS sequence"/>
</dbReference>
<proteinExistence type="predicted"/>
<dbReference type="SUPFAM" id="SSF56112">
    <property type="entry name" value="Protein kinase-like (PK-like)"/>
    <property type="match status" value="1"/>
</dbReference>
<comment type="caution">
    <text evidence="2">The sequence shown here is derived from an EMBL/GenBank/DDBJ whole genome shotgun (WGS) entry which is preliminary data.</text>
</comment>
<dbReference type="Gene3D" id="1.10.510.10">
    <property type="entry name" value="Transferase(Phosphotransferase) domain 1"/>
    <property type="match status" value="1"/>
</dbReference>
<accession>A0ABT4Z8U2</accession>
<dbReference type="PROSITE" id="PS50011">
    <property type="entry name" value="PROTEIN_KINASE_DOM"/>
    <property type="match status" value="1"/>
</dbReference>
<name>A0ABT4Z8U2_HALEZ</name>
<dbReference type="Pfam" id="PF07714">
    <property type="entry name" value="PK_Tyr_Ser-Thr"/>
    <property type="match status" value="1"/>
</dbReference>
<dbReference type="GO" id="GO:0016301">
    <property type="term" value="F:kinase activity"/>
    <property type="evidence" value="ECO:0007669"/>
    <property type="project" value="UniProtKB-KW"/>
</dbReference>
<organism evidence="2 3">
    <name type="scientific">Halorubrum ezzemoulense</name>
    <name type="common">Halorubrum chaoviator</name>
    <dbReference type="NCBI Taxonomy" id="337243"/>
    <lineage>
        <taxon>Archaea</taxon>
        <taxon>Methanobacteriati</taxon>
        <taxon>Methanobacteriota</taxon>
        <taxon>Stenosarchaea group</taxon>
        <taxon>Halobacteria</taxon>
        <taxon>Halobacteriales</taxon>
        <taxon>Haloferacaceae</taxon>
        <taxon>Halorubrum</taxon>
    </lineage>
</organism>
<reference evidence="2 3" key="1">
    <citation type="submission" date="2023-01" db="EMBL/GenBank/DDBJ databases">
        <title>Halorubrum ezzemoulense from Santa Pola, Spain.</title>
        <authorList>
            <person name="Feng Y."/>
            <person name="Louyakis A.S."/>
            <person name="Gogarten J.P."/>
        </authorList>
    </citation>
    <scope>NUCLEOTIDE SEQUENCE [LARGE SCALE GENOMIC DNA]</scope>
    <source>
        <strain evidence="2 3">AMM015</strain>
    </source>
</reference>
<dbReference type="RefSeq" id="WP_271970924.1">
    <property type="nucleotide sequence ID" value="NZ_JAQLUK010000212.1"/>
</dbReference>